<dbReference type="EMBL" id="JBDJNQ010000002">
    <property type="protein sequence ID" value="MEN5376645.1"/>
    <property type="molecule type" value="Genomic_DNA"/>
</dbReference>
<sequence length="98" mass="11442">MVATVNIKLKDLFNDSLVTRESVHFLINYIDNELGEEDCYDITLDFTGIVFMSRVFADELYKQINLKNIHKSITFANMPLIIKALLKVAKKYKLKERK</sequence>
<dbReference type="Proteomes" id="UP001409291">
    <property type="component" value="Unassembled WGS sequence"/>
</dbReference>
<accession>A0ABV0BQ97</accession>
<organism evidence="1 2">
    <name type="scientific">Sphingobacterium kitahiroshimense</name>
    <dbReference type="NCBI Taxonomy" id="470446"/>
    <lineage>
        <taxon>Bacteria</taxon>
        <taxon>Pseudomonadati</taxon>
        <taxon>Bacteroidota</taxon>
        <taxon>Sphingobacteriia</taxon>
        <taxon>Sphingobacteriales</taxon>
        <taxon>Sphingobacteriaceae</taxon>
        <taxon>Sphingobacterium</taxon>
    </lineage>
</organism>
<protein>
    <recommendedName>
        <fullName evidence="3">DUF4325 domain-containing protein</fullName>
    </recommendedName>
</protein>
<gene>
    <name evidence="1" type="ORF">ABE541_05160</name>
</gene>
<keyword evidence="2" id="KW-1185">Reference proteome</keyword>
<comment type="caution">
    <text evidence="1">The sequence shown here is derived from an EMBL/GenBank/DDBJ whole genome shotgun (WGS) entry which is preliminary data.</text>
</comment>
<evidence type="ECO:0000313" key="1">
    <source>
        <dbReference type="EMBL" id="MEN5376645.1"/>
    </source>
</evidence>
<reference evidence="1 2" key="1">
    <citation type="submission" date="2024-04" db="EMBL/GenBank/DDBJ databases">
        <title>WGS of bacteria from Torrens River.</title>
        <authorList>
            <person name="Wyrsch E.R."/>
            <person name="Drigo B."/>
        </authorList>
    </citation>
    <scope>NUCLEOTIDE SEQUENCE [LARGE SCALE GENOMIC DNA]</scope>
    <source>
        <strain evidence="1 2">TWI391</strain>
    </source>
</reference>
<evidence type="ECO:0008006" key="3">
    <source>
        <dbReference type="Google" id="ProtNLM"/>
    </source>
</evidence>
<evidence type="ECO:0000313" key="2">
    <source>
        <dbReference type="Proteomes" id="UP001409291"/>
    </source>
</evidence>
<name>A0ABV0BQ97_9SPHI</name>
<proteinExistence type="predicted"/>
<dbReference type="RefSeq" id="WP_346580835.1">
    <property type="nucleotide sequence ID" value="NZ_JBDJLH010000003.1"/>
</dbReference>